<dbReference type="Gene3D" id="3.40.640.10">
    <property type="entry name" value="Type I PLP-dependent aspartate aminotransferase-like (Major domain)"/>
    <property type="match status" value="1"/>
</dbReference>
<proteinExistence type="inferred from homology"/>
<evidence type="ECO:0008006" key="6">
    <source>
        <dbReference type="Google" id="ProtNLM"/>
    </source>
</evidence>
<dbReference type="Gene3D" id="3.90.1150.10">
    <property type="entry name" value="Aspartate Aminotransferase, domain 1"/>
    <property type="match status" value="1"/>
</dbReference>
<keyword evidence="2 3" id="KW-0663">Pyridoxal phosphate</keyword>
<evidence type="ECO:0000313" key="5">
    <source>
        <dbReference type="Proteomes" id="UP001521116"/>
    </source>
</evidence>
<reference evidence="4 5" key="1">
    <citation type="submission" date="2024-02" db="EMBL/GenBank/DDBJ databases">
        <title>De novo assembly and annotation of 12 fungi associated with fruit tree decline syndrome in Ontario, Canada.</title>
        <authorList>
            <person name="Sulman M."/>
            <person name="Ellouze W."/>
            <person name="Ilyukhin E."/>
        </authorList>
    </citation>
    <scope>NUCLEOTIDE SEQUENCE [LARGE SCALE GENOMIC DNA]</scope>
    <source>
        <strain evidence="4 5">M1-105</strain>
    </source>
</reference>
<dbReference type="Pfam" id="PF01053">
    <property type="entry name" value="Cys_Met_Meta_PP"/>
    <property type="match status" value="1"/>
</dbReference>
<dbReference type="InterPro" id="IPR015424">
    <property type="entry name" value="PyrdxlP-dep_Trfase"/>
</dbReference>
<gene>
    <name evidence="4" type="ORF">SLS56_011404</name>
</gene>
<evidence type="ECO:0000256" key="3">
    <source>
        <dbReference type="RuleBase" id="RU362118"/>
    </source>
</evidence>
<evidence type="ECO:0000313" key="4">
    <source>
        <dbReference type="EMBL" id="KAL1616517.1"/>
    </source>
</evidence>
<protein>
    <recommendedName>
        <fullName evidence="6">Cystathionine gamma-synthase</fullName>
    </recommendedName>
</protein>
<keyword evidence="5" id="KW-1185">Reference proteome</keyword>
<dbReference type="InterPro" id="IPR000277">
    <property type="entry name" value="Cys/Met-Metab_PyrdxlP-dep_enz"/>
</dbReference>
<evidence type="ECO:0000256" key="2">
    <source>
        <dbReference type="ARBA" id="ARBA00022898"/>
    </source>
</evidence>
<evidence type="ECO:0000256" key="1">
    <source>
        <dbReference type="ARBA" id="ARBA00001933"/>
    </source>
</evidence>
<dbReference type="Proteomes" id="UP001521116">
    <property type="component" value="Unassembled WGS sequence"/>
</dbReference>
<comment type="caution">
    <text evidence="4">The sequence shown here is derived from an EMBL/GenBank/DDBJ whole genome shotgun (WGS) entry which is preliminary data.</text>
</comment>
<comment type="cofactor">
    <cofactor evidence="1 3">
        <name>pyridoxal 5'-phosphate</name>
        <dbReference type="ChEBI" id="CHEBI:597326"/>
    </cofactor>
</comment>
<name>A0ABR3SBR9_9PEZI</name>
<dbReference type="InterPro" id="IPR015422">
    <property type="entry name" value="PyrdxlP-dep_Trfase_small"/>
</dbReference>
<organism evidence="4 5">
    <name type="scientific">Neofusicoccum ribis</name>
    <dbReference type="NCBI Taxonomy" id="45134"/>
    <lineage>
        <taxon>Eukaryota</taxon>
        <taxon>Fungi</taxon>
        <taxon>Dikarya</taxon>
        <taxon>Ascomycota</taxon>
        <taxon>Pezizomycotina</taxon>
        <taxon>Dothideomycetes</taxon>
        <taxon>Dothideomycetes incertae sedis</taxon>
        <taxon>Botryosphaeriales</taxon>
        <taxon>Botryosphaeriaceae</taxon>
        <taxon>Neofusicoccum</taxon>
    </lineage>
</organism>
<comment type="similarity">
    <text evidence="3">Belongs to the trans-sulfuration enzymes family.</text>
</comment>
<dbReference type="SUPFAM" id="SSF53383">
    <property type="entry name" value="PLP-dependent transferases"/>
    <property type="match status" value="1"/>
</dbReference>
<sequence>MPPPYDLSTLGIHGDDWLAKSTDIAPLLHVSTTFRYSSNPDELGTAEHDAPSVDVPPVYSRMAAPNTTRLEAALSAVLKGHAVTYASGLAAFHAMMVFLRPNVVAIGQGDVSGYHGCHGVLDLLKKLYGLKVVDLNDEKSWDEAGLGKGDVVHLETPINPSGEAFNIRAYADKAHARGAYLTVDSTFGPPTLQNPLEHGADCVMHSGTKYLGGHSDMLCGVLVVPEAHQEWFWGLRNERMFLGSTLGNMEGWLGLRSLRTLDLRVKQQSRNAENLVSWLYEMVNAGQSVNDPAAAVVAKTVYRVQHASLQKEDFDWLRVQMPNGFGPVFALWLKDEESAKRLPSKLKLFHHATSVGGVESLVEWRRISDPSVDPRLLRFSIGVENWEDLRDDLLHGLNAL</sequence>
<dbReference type="PANTHER" id="PTHR11808">
    <property type="entry name" value="TRANS-SULFURATION ENZYME FAMILY MEMBER"/>
    <property type="match status" value="1"/>
</dbReference>
<dbReference type="EMBL" id="JAJVDC020000264">
    <property type="protein sequence ID" value="KAL1616517.1"/>
    <property type="molecule type" value="Genomic_DNA"/>
</dbReference>
<accession>A0ABR3SBR9</accession>
<dbReference type="PANTHER" id="PTHR11808:SF35">
    <property type="entry name" value="CYSTATHIONINE GAMMA-SYNTHASE (AFU_ORTHOLOGUE AFUA_7G01590)"/>
    <property type="match status" value="1"/>
</dbReference>
<dbReference type="InterPro" id="IPR015421">
    <property type="entry name" value="PyrdxlP-dep_Trfase_major"/>
</dbReference>
<dbReference type="PIRSF" id="PIRSF001434">
    <property type="entry name" value="CGS"/>
    <property type="match status" value="1"/>
</dbReference>